<name>A0A832LND1_9BACT</name>
<dbReference type="EMBL" id="DSVI01000027">
    <property type="protein sequence ID" value="HGT49372.1"/>
    <property type="molecule type" value="Genomic_DNA"/>
</dbReference>
<evidence type="ECO:0000313" key="1">
    <source>
        <dbReference type="EMBL" id="HGT49372.1"/>
    </source>
</evidence>
<accession>A0A832LND1</accession>
<protein>
    <recommendedName>
        <fullName evidence="2">Outer membrane protein beta-barrel domain-containing protein</fullName>
    </recommendedName>
</protein>
<dbReference type="AlphaFoldDB" id="A0A832LND1"/>
<evidence type="ECO:0008006" key="2">
    <source>
        <dbReference type="Google" id="ProtNLM"/>
    </source>
</evidence>
<reference evidence="1" key="1">
    <citation type="journal article" date="2020" name="mSystems">
        <title>Genome- and Community-Level Interaction Insights into Carbon Utilization and Element Cycling Functions of Hydrothermarchaeota in Hydrothermal Sediment.</title>
        <authorList>
            <person name="Zhou Z."/>
            <person name="Liu Y."/>
            <person name="Xu W."/>
            <person name="Pan J."/>
            <person name="Luo Z.H."/>
            <person name="Li M."/>
        </authorList>
    </citation>
    <scope>NUCLEOTIDE SEQUENCE [LARGE SCALE GENOMIC DNA]</scope>
    <source>
        <strain evidence="1">SpSt-500</strain>
    </source>
</reference>
<sequence>MRTIINHISPYVLIIILLFLFHSSNLLFAQTTTTIGFSAGYGMLNMKEVNSDLKDTYQLLQSANIPASSPEEIEGGLFVDGNFLVRLEKISLGASVSYITGKGNLTYSDFSGSIEESYDASTIEIMGIIGTNVPFNQTVSLSLRGYAGYGIASANHIGRINFFASPQDNINVTNDVSGGYFAARIQGGIEILVEPVMLNFSLAYRIANAGKLKGDMTENGISFSNMGVRNVRGGDIEFDYSGITFMAGIQFQL</sequence>
<organism evidence="1">
    <name type="scientific">Ignavibacterium album</name>
    <dbReference type="NCBI Taxonomy" id="591197"/>
    <lineage>
        <taxon>Bacteria</taxon>
        <taxon>Pseudomonadati</taxon>
        <taxon>Ignavibacteriota</taxon>
        <taxon>Ignavibacteria</taxon>
        <taxon>Ignavibacteriales</taxon>
        <taxon>Ignavibacteriaceae</taxon>
        <taxon>Ignavibacterium</taxon>
    </lineage>
</organism>
<comment type="caution">
    <text evidence="1">The sequence shown here is derived from an EMBL/GenBank/DDBJ whole genome shotgun (WGS) entry which is preliminary data.</text>
</comment>
<gene>
    <name evidence="1" type="ORF">ENS56_15135</name>
</gene>
<proteinExistence type="predicted"/>